<dbReference type="PANTHER" id="PTHR15110">
    <property type="entry name" value="REGULATORY FACTOR X-ASSOCIATED PROTEIN"/>
    <property type="match status" value="1"/>
</dbReference>
<proteinExistence type="predicted"/>
<protein>
    <recommendedName>
        <fullName evidence="2">Regulatory factor X-associated protein RFXANK-binding domain-containing protein</fullName>
    </recommendedName>
</protein>
<evidence type="ECO:0000313" key="3">
    <source>
        <dbReference type="EMBL" id="KAG0121991.1"/>
    </source>
</evidence>
<evidence type="ECO:0000256" key="1">
    <source>
        <dbReference type="SAM" id="MobiDB-lite"/>
    </source>
</evidence>
<dbReference type="EMBL" id="JADDUC010000040">
    <property type="protein sequence ID" value="KAG0121991.1"/>
    <property type="molecule type" value="Genomic_DNA"/>
</dbReference>
<keyword evidence="5" id="KW-1185">Reference proteome</keyword>
<name>A0A835TXM3_9PASS</name>
<dbReference type="EMBL" id="JADDUC020000002">
    <property type="protein sequence ID" value="KAI1241916.1"/>
    <property type="molecule type" value="Genomic_DNA"/>
</dbReference>
<feature type="domain" description="Regulatory factor X-associated protein RFXANK-binding" evidence="2">
    <location>
        <begin position="2"/>
        <end position="38"/>
    </location>
</feature>
<feature type="region of interest" description="Disordered" evidence="1">
    <location>
        <begin position="1"/>
        <end position="21"/>
    </location>
</feature>
<comment type="caution">
    <text evidence="3">The sequence shown here is derived from an EMBL/GenBank/DDBJ whole genome shotgun (WGS) entry which is preliminary data.</text>
</comment>
<dbReference type="AlphaFoldDB" id="A0A835TXM3"/>
<dbReference type="Gene3D" id="6.10.290.30">
    <property type="entry name" value="Regulatory factor X-associated C-terminal binding domain"/>
    <property type="match status" value="1"/>
</dbReference>
<dbReference type="GO" id="GO:0005634">
    <property type="term" value="C:nucleus"/>
    <property type="evidence" value="ECO:0007669"/>
    <property type="project" value="TreeGrafter"/>
</dbReference>
<dbReference type="OrthoDB" id="10065946at2759"/>
<sequence length="188" mass="21505">DSVEGSASVSKQRTGSIGDRPARPTLLEQVLNKKRLSFHPSWYDTAWNRVLWGWLEDSELPGSLALLKPCLPFFIFQRQEPKYCSLYSDLRWFTECHKPICKSIYKDTSRGGLESLPYPVVEFVGFRVHPSSLFTAGLVKENKELIGRWLHKWGSLLHSMSTFTMSLLCPCPKELNLKDNCSSLHLSK</sequence>
<gene>
    <name evidence="4" type="ORF">IHE44_0005424</name>
    <name evidence="3" type="ORF">IHE44_009679</name>
</gene>
<feature type="non-terminal residue" evidence="3">
    <location>
        <position position="188"/>
    </location>
</feature>
<dbReference type="GO" id="GO:0006357">
    <property type="term" value="P:regulation of transcription by RNA polymerase II"/>
    <property type="evidence" value="ECO:0007669"/>
    <property type="project" value="TreeGrafter"/>
</dbReference>
<dbReference type="InterPro" id="IPR038308">
    <property type="entry name" value="RFXAP_C_sf"/>
</dbReference>
<reference evidence="3" key="1">
    <citation type="submission" date="2020-10" db="EMBL/GenBank/DDBJ databases">
        <title>Feather gene expression reveals the developmental basis of iridescence in African starlings.</title>
        <authorList>
            <person name="Rubenstein D.R."/>
        </authorList>
    </citation>
    <scope>NUCLEOTIDE SEQUENCE</scope>
    <source>
        <strain evidence="3">SS15</strain>
        <tissue evidence="3">Liver</tissue>
    </source>
</reference>
<dbReference type="PANTHER" id="PTHR15110:SF2">
    <property type="entry name" value="REGULATORY FACTOR X-ASSOCIATED PROTEIN"/>
    <property type="match status" value="1"/>
</dbReference>
<reference evidence="4" key="3">
    <citation type="submission" date="2022-01" db="EMBL/GenBank/DDBJ databases">
        <authorList>
            <person name="Rubenstein D.R."/>
        </authorList>
    </citation>
    <scope>NUCLEOTIDE SEQUENCE</scope>
    <source>
        <strain evidence="4">SS15</strain>
        <tissue evidence="4">Liver</tissue>
    </source>
</reference>
<reference evidence="4 5" key="2">
    <citation type="journal article" date="2021" name="J. Hered.">
        <title>Feather Gene Expression Elucidates the Developmental Basis of Plumage Iridescence in African Starlings.</title>
        <authorList>
            <person name="Rubenstein D.R."/>
            <person name="Corvelo A."/>
            <person name="MacManes M.D."/>
            <person name="Maia R."/>
            <person name="Narzisi G."/>
            <person name="Rousaki A."/>
            <person name="Vandenabeele P."/>
            <person name="Shawkey M.D."/>
            <person name="Solomon J."/>
        </authorList>
    </citation>
    <scope>NUCLEOTIDE SEQUENCE [LARGE SCALE GENOMIC DNA]</scope>
    <source>
        <strain evidence="4">SS15</strain>
    </source>
</reference>
<feature type="compositionally biased region" description="Polar residues" evidence="1">
    <location>
        <begin position="1"/>
        <end position="15"/>
    </location>
</feature>
<evidence type="ECO:0000313" key="5">
    <source>
        <dbReference type="Proteomes" id="UP000618051"/>
    </source>
</evidence>
<organism evidence="3">
    <name type="scientific">Lamprotornis superbus</name>
    <dbReference type="NCBI Taxonomy" id="245042"/>
    <lineage>
        <taxon>Eukaryota</taxon>
        <taxon>Metazoa</taxon>
        <taxon>Chordata</taxon>
        <taxon>Craniata</taxon>
        <taxon>Vertebrata</taxon>
        <taxon>Euteleostomi</taxon>
        <taxon>Archelosauria</taxon>
        <taxon>Archosauria</taxon>
        <taxon>Dinosauria</taxon>
        <taxon>Saurischia</taxon>
        <taxon>Theropoda</taxon>
        <taxon>Coelurosauria</taxon>
        <taxon>Aves</taxon>
        <taxon>Neognathae</taxon>
        <taxon>Neoaves</taxon>
        <taxon>Telluraves</taxon>
        <taxon>Australaves</taxon>
        <taxon>Passeriformes</taxon>
        <taxon>Sturnidae</taxon>
        <taxon>Lamprotornis</taxon>
    </lineage>
</organism>
<evidence type="ECO:0000259" key="2">
    <source>
        <dbReference type="Pfam" id="PF15289"/>
    </source>
</evidence>
<evidence type="ECO:0000313" key="4">
    <source>
        <dbReference type="EMBL" id="KAI1241916.1"/>
    </source>
</evidence>
<dbReference type="Pfam" id="PF15289">
    <property type="entry name" value="RFXA_RFXANK_bdg"/>
    <property type="match status" value="1"/>
</dbReference>
<feature type="non-terminal residue" evidence="3">
    <location>
        <position position="1"/>
    </location>
</feature>
<accession>A0A835TXM3</accession>
<dbReference type="Proteomes" id="UP000618051">
    <property type="component" value="Unassembled WGS sequence"/>
</dbReference>
<dbReference type="InterPro" id="IPR029316">
    <property type="entry name" value="RFXAP_RFXANK-bd"/>
</dbReference>